<dbReference type="SUPFAM" id="SSF54909">
    <property type="entry name" value="Dimeric alpha+beta barrel"/>
    <property type="match status" value="1"/>
</dbReference>
<dbReference type="Proteomes" id="UP001523565">
    <property type="component" value="Unassembled WGS sequence"/>
</dbReference>
<sequence>MVKHVVMWNFKPEIAEEEKDALKKAMKESLEGLVGKVPGLVDAKYIEMPLASSTHQIGLVSTHEKAEDIAVYAKHPDHVLAADTYVRPFVFERACLDYVE</sequence>
<dbReference type="Pfam" id="PF07876">
    <property type="entry name" value="Dabb"/>
    <property type="match status" value="1"/>
</dbReference>
<comment type="caution">
    <text evidence="2">The sequence shown here is derived from an EMBL/GenBank/DDBJ whole genome shotgun (WGS) entry which is preliminary data.</text>
</comment>
<dbReference type="PROSITE" id="PS51502">
    <property type="entry name" value="S_R_A_B_BARREL"/>
    <property type="match status" value="1"/>
</dbReference>
<keyword evidence="3" id="KW-1185">Reference proteome</keyword>
<dbReference type="PANTHER" id="PTHR37832:SF1">
    <property type="entry name" value="STRESS-RESPONSE A_B BARREL DOMAIN-CONTAINING PROTEIN"/>
    <property type="match status" value="1"/>
</dbReference>
<evidence type="ECO:0000313" key="2">
    <source>
        <dbReference type="EMBL" id="MCP1110730.1"/>
    </source>
</evidence>
<organism evidence="2 3">
    <name type="scientific">Ohessyouella blattaphilus</name>
    <dbReference type="NCBI Taxonomy" id="2949333"/>
    <lineage>
        <taxon>Bacteria</taxon>
        <taxon>Bacillati</taxon>
        <taxon>Bacillota</taxon>
        <taxon>Clostridia</taxon>
        <taxon>Lachnospirales</taxon>
        <taxon>Lachnospiraceae</taxon>
        <taxon>Ohessyouella</taxon>
    </lineage>
</organism>
<dbReference type="InterPro" id="IPR011008">
    <property type="entry name" value="Dimeric_a/b-barrel"/>
</dbReference>
<feature type="domain" description="Stress-response A/B barrel" evidence="1">
    <location>
        <begin position="2"/>
        <end position="98"/>
    </location>
</feature>
<dbReference type="EMBL" id="JAMZFV010000016">
    <property type="protein sequence ID" value="MCP1110730.1"/>
    <property type="molecule type" value="Genomic_DNA"/>
</dbReference>
<dbReference type="InterPro" id="IPR013097">
    <property type="entry name" value="Dabb"/>
</dbReference>
<reference evidence="2 3" key="1">
    <citation type="journal article" date="2022" name="Genome Biol. Evol.">
        <title>Host diet, physiology and behaviors set the stage for Lachnospiraceae cladogenesis.</title>
        <authorList>
            <person name="Vera-Ponce De Leon A."/>
            <person name="Schneider M."/>
            <person name="Jahnes B.C."/>
            <person name="Sadowski V."/>
            <person name="Camuy-Velez L.A."/>
            <person name="Duan J."/>
            <person name="Sabree Z.L."/>
        </authorList>
    </citation>
    <scope>NUCLEOTIDE SEQUENCE [LARGE SCALE GENOMIC DNA]</scope>
    <source>
        <strain evidence="2 3">PAL227</strain>
    </source>
</reference>
<dbReference type="SMART" id="SM00886">
    <property type="entry name" value="Dabb"/>
    <property type="match status" value="1"/>
</dbReference>
<accession>A0ABT1EJ45</accession>
<proteinExistence type="predicted"/>
<evidence type="ECO:0000259" key="1">
    <source>
        <dbReference type="PROSITE" id="PS51502"/>
    </source>
</evidence>
<name>A0ABT1EJ45_9FIRM</name>
<dbReference type="RefSeq" id="WP_262069608.1">
    <property type="nucleotide sequence ID" value="NZ_JAMXOC010000016.1"/>
</dbReference>
<gene>
    <name evidence="2" type="ORF">NK118_10745</name>
</gene>
<evidence type="ECO:0000313" key="3">
    <source>
        <dbReference type="Proteomes" id="UP001523565"/>
    </source>
</evidence>
<protein>
    <submittedName>
        <fullName evidence="2">Dabb family protein</fullName>
    </submittedName>
</protein>
<dbReference type="Gene3D" id="3.30.70.100">
    <property type="match status" value="1"/>
</dbReference>
<dbReference type="PANTHER" id="PTHR37832">
    <property type="entry name" value="BLL2683 PROTEIN"/>
    <property type="match status" value="1"/>
</dbReference>